<dbReference type="Proteomes" id="UP000284657">
    <property type="component" value="Unassembled WGS sequence"/>
</dbReference>
<dbReference type="PANTHER" id="PTHR12771:SF56">
    <property type="entry name" value="CED-12"/>
    <property type="match status" value="1"/>
</dbReference>
<accession>A0A3F2S2P1</accession>
<comment type="caution">
    <text evidence="4">The sequence shown here is derived from an EMBL/GenBank/DDBJ whole genome shotgun (WGS) entry which is preliminary data.</text>
</comment>
<feature type="compositionally biased region" description="Basic and acidic residues" evidence="1">
    <location>
        <begin position="282"/>
        <end position="298"/>
    </location>
</feature>
<dbReference type="InterPro" id="IPR050868">
    <property type="entry name" value="ELMO_domain-containing"/>
</dbReference>
<feature type="compositionally biased region" description="Low complexity" evidence="1">
    <location>
        <begin position="320"/>
        <end position="332"/>
    </location>
</feature>
<dbReference type="PANTHER" id="PTHR12771">
    <property type="entry name" value="ENGULFMENT AND CELL MOTILITY"/>
    <property type="match status" value="1"/>
</dbReference>
<reference evidence="5 6" key="1">
    <citation type="submission" date="2018-07" db="EMBL/GenBank/DDBJ databases">
        <title>Genome sequencing of oomycete isolates from Chile give support for New Zealand origin for Phytophthora kernoviae and make available the first Nothophytophthora sp. genome.</title>
        <authorList>
            <person name="Studholme D.J."/>
            <person name="Sanfuentes E."/>
            <person name="Panda P."/>
            <person name="Hill R."/>
            <person name="Sambles C."/>
            <person name="Grant M."/>
            <person name="Williams N.M."/>
            <person name="Mcdougal R.L."/>
        </authorList>
    </citation>
    <scope>NUCLEOTIDE SEQUENCE [LARGE SCALE GENOMIC DNA]</scope>
    <source>
        <strain evidence="4">Chile6</strain>
        <strain evidence="3">Chile7</strain>
    </source>
</reference>
<evidence type="ECO:0000313" key="4">
    <source>
        <dbReference type="EMBL" id="RLN69152.1"/>
    </source>
</evidence>
<sequence>MGNANGRELSQAERGRRPTDKEMLVLFKMQRALFRRLVASPEHLQLLQRYWTASFRRKPQMPAFVLVSDLWLEAGFADPNPAADLNPTGELGLQCLVFFVETYPAETAMMRRGRGGYPFAHAAVAILRSLCLTLHLMDATHNPGPFPVTAALFWKLFERDVGFYQLFALAFLTFEEHFCEEVACNPWMRDAEVCSITVVDKLVAAVELRLTNALKRAPIKLADIQDLCSNGRHIVEKTDESCADMLGSSRLSANGSDQSSVSRWSQHHMSGRKNIRQVGRSWGKENQKETQKQQKKTTDASSSGGYRLRPRMPEIKRPSSDSSQASGASSDADSPRYSRTLKREDLEDAVDEEEDDAGSPDQAAAEPTEDLFAGLVTKTMTSLASSMRKEHNEVPVHLPLARSC</sequence>
<evidence type="ECO:0000256" key="1">
    <source>
        <dbReference type="SAM" id="MobiDB-lite"/>
    </source>
</evidence>
<gene>
    <name evidence="3" type="ORF">BBJ29_000825</name>
    <name evidence="4" type="ORF">BBP00_00000541</name>
</gene>
<feature type="compositionally biased region" description="Polar residues" evidence="1">
    <location>
        <begin position="249"/>
        <end position="264"/>
    </location>
</feature>
<dbReference type="Proteomes" id="UP000277300">
    <property type="component" value="Unassembled WGS sequence"/>
</dbReference>
<dbReference type="EMBL" id="MBDO02000007">
    <property type="protein sequence ID" value="RLN69152.1"/>
    <property type="molecule type" value="Genomic_DNA"/>
</dbReference>
<evidence type="ECO:0000313" key="6">
    <source>
        <dbReference type="Proteomes" id="UP000284657"/>
    </source>
</evidence>
<proteinExistence type="predicted"/>
<dbReference type="Pfam" id="PF04727">
    <property type="entry name" value="ELMO_CED12"/>
    <property type="match status" value="1"/>
</dbReference>
<dbReference type="InterPro" id="IPR006816">
    <property type="entry name" value="ELMO_dom"/>
</dbReference>
<name>A0A3F2S2P1_9STRA</name>
<dbReference type="OrthoDB" id="58015at2759"/>
<feature type="compositionally biased region" description="Basic and acidic residues" evidence="1">
    <location>
        <begin position="333"/>
        <end position="345"/>
    </location>
</feature>
<organism evidence="4 5">
    <name type="scientific">Phytophthora kernoviae</name>
    <dbReference type="NCBI Taxonomy" id="325452"/>
    <lineage>
        <taxon>Eukaryota</taxon>
        <taxon>Sar</taxon>
        <taxon>Stramenopiles</taxon>
        <taxon>Oomycota</taxon>
        <taxon>Peronosporomycetes</taxon>
        <taxon>Peronosporales</taxon>
        <taxon>Peronosporaceae</taxon>
        <taxon>Phytophthora</taxon>
    </lineage>
</organism>
<evidence type="ECO:0000313" key="5">
    <source>
        <dbReference type="Proteomes" id="UP000277300"/>
    </source>
</evidence>
<dbReference type="EMBL" id="MBAD02000408">
    <property type="protein sequence ID" value="RLN68247.1"/>
    <property type="molecule type" value="Genomic_DNA"/>
</dbReference>
<feature type="compositionally biased region" description="Acidic residues" evidence="1">
    <location>
        <begin position="346"/>
        <end position="358"/>
    </location>
</feature>
<dbReference type="AlphaFoldDB" id="A0A3F2S2P1"/>
<evidence type="ECO:0000313" key="3">
    <source>
        <dbReference type="EMBL" id="RLN68247.1"/>
    </source>
</evidence>
<dbReference type="PROSITE" id="PS51335">
    <property type="entry name" value="ELMO"/>
    <property type="match status" value="1"/>
</dbReference>
<evidence type="ECO:0000259" key="2">
    <source>
        <dbReference type="PROSITE" id="PS51335"/>
    </source>
</evidence>
<feature type="domain" description="ELMO" evidence="2">
    <location>
        <begin position="42"/>
        <end position="214"/>
    </location>
</feature>
<protein>
    <recommendedName>
        <fullName evidence="2">ELMO domain-containing protein</fullName>
    </recommendedName>
</protein>
<feature type="region of interest" description="Disordered" evidence="1">
    <location>
        <begin position="249"/>
        <end position="369"/>
    </location>
</feature>
<feature type="compositionally biased region" description="Basic residues" evidence="1">
    <location>
        <begin position="265"/>
        <end position="275"/>
    </location>
</feature>